<evidence type="ECO:0000256" key="1">
    <source>
        <dbReference type="ARBA" id="ARBA00010219"/>
    </source>
</evidence>
<feature type="region of interest" description="Disordered" evidence="3">
    <location>
        <begin position="160"/>
        <end position="207"/>
    </location>
</feature>
<proteinExistence type="inferred from homology"/>
<sequence length="376" mass="40811">MILSRPDEVLDMLPPRNVSGHHEGTVIRYEKYSTAGNTFLVVDESDTPLVNDAARSEFSCWALDGGFGVGGADNVLFIAETPRPGTYTFRIFEHDGAETLSCGNGLLAAGHLIAQRHGRTAWTMLTELPSGRPRPVRGGLVAGTDRVTVRIAGPRQVPERFWRPRGPVAPPTGGDPGPAEVTLPVSLPSGEDETGKSTVVDRDGPGTERDPALRGFLVFTGEPHLVLVLGHGADEQLAPALFPPRRTERSLALMDALGRQINERHRAVFPHGIHVNVAQIHDGCLRFRTWERAIDKETLACGTGALACVHVCAARGLLPEPTTVLWPHHARWHRPDTELRVTRESDGALVLQGAPVRIYAGTVPAGQLPQREDHTR</sequence>
<dbReference type="GO" id="GO:0005829">
    <property type="term" value="C:cytosol"/>
    <property type="evidence" value="ECO:0007669"/>
    <property type="project" value="TreeGrafter"/>
</dbReference>
<evidence type="ECO:0000256" key="3">
    <source>
        <dbReference type="SAM" id="MobiDB-lite"/>
    </source>
</evidence>
<dbReference type="AlphaFoldDB" id="A0AAU2VMG0"/>
<name>A0AAU2VMG0_9ACTN</name>
<comment type="similarity">
    <text evidence="1">Belongs to the diaminopimelate epimerase family.</text>
</comment>
<dbReference type="GO" id="GO:0008837">
    <property type="term" value="F:diaminopimelate epimerase activity"/>
    <property type="evidence" value="ECO:0007669"/>
    <property type="project" value="InterPro"/>
</dbReference>
<dbReference type="PANTHER" id="PTHR31689">
    <property type="entry name" value="DIAMINOPIMELATE EPIMERASE, CHLOROPLASTIC"/>
    <property type="match status" value="1"/>
</dbReference>
<dbReference type="Gene3D" id="3.10.310.10">
    <property type="entry name" value="Diaminopimelate Epimerase, Chain A, domain 1"/>
    <property type="match status" value="2"/>
</dbReference>
<gene>
    <name evidence="4" type="ORF">OG398_07485</name>
</gene>
<dbReference type="PANTHER" id="PTHR31689:SF0">
    <property type="entry name" value="DIAMINOPIMELATE EPIMERASE"/>
    <property type="match status" value="1"/>
</dbReference>
<keyword evidence="2" id="KW-0413">Isomerase</keyword>
<dbReference type="Pfam" id="PF01678">
    <property type="entry name" value="DAP_epimerase"/>
    <property type="match status" value="1"/>
</dbReference>
<protein>
    <recommendedName>
        <fullName evidence="5">Diaminopimelate epimerase</fullName>
    </recommendedName>
</protein>
<accession>A0AAU2VMG0</accession>
<dbReference type="InterPro" id="IPR001653">
    <property type="entry name" value="DAP_epimerase_DapF"/>
</dbReference>
<reference evidence="4" key="1">
    <citation type="submission" date="2022-10" db="EMBL/GenBank/DDBJ databases">
        <title>The complete genomes of actinobacterial strains from the NBC collection.</title>
        <authorList>
            <person name="Joergensen T.S."/>
            <person name="Alvarez Arevalo M."/>
            <person name="Sterndorff E.B."/>
            <person name="Faurdal D."/>
            <person name="Vuksanovic O."/>
            <person name="Mourched A.-S."/>
            <person name="Charusanti P."/>
            <person name="Shaw S."/>
            <person name="Blin K."/>
            <person name="Weber T."/>
        </authorList>
    </citation>
    <scope>NUCLEOTIDE SEQUENCE</scope>
    <source>
        <strain evidence="4">NBC_00008</strain>
    </source>
</reference>
<dbReference type="GO" id="GO:0009089">
    <property type="term" value="P:lysine biosynthetic process via diaminopimelate"/>
    <property type="evidence" value="ECO:0007669"/>
    <property type="project" value="InterPro"/>
</dbReference>
<evidence type="ECO:0000256" key="2">
    <source>
        <dbReference type="ARBA" id="ARBA00023235"/>
    </source>
</evidence>
<dbReference type="SUPFAM" id="SSF54506">
    <property type="entry name" value="Diaminopimelate epimerase-like"/>
    <property type="match status" value="2"/>
</dbReference>
<dbReference type="EMBL" id="CP108313">
    <property type="protein sequence ID" value="WTW68118.1"/>
    <property type="molecule type" value="Genomic_DNA"/>
</dbReference>
<organism evidence="4">
    <name type="scientific">Streptomyces sp. NBC_00008</name>
    <dbReference type="NCBI Taxonomy" id="2903610"/>
    <lineage>
        <taxon>Bacteria</taxon>
        <taxon>Bacillati</taxon>
        <taxon>Actinomycetota</taxon>
        <taxon>Actinomycetes</taxon>
        <taxon>Kitasatosporales</taxon>
        <taxon>Streptomycetaceae</taxon>
        <taxon>Streptomyces</taxon>
    </lineage>
</organism>
<feature type="compositionally biased region" description="Basic and acidic residues" evidence="3">
    <location>
        <begin position="193"/>
        <end position="207"/>
    </location>
</feature>
<evidence type="ECO:0000313" key="4">
    <source>
        <dbReference type="EMBL" id="WTW68118.1"/>
    </source>
</evidence>
<evidence type="ECO:0008006" key="5">
    <source>
        <dbReference type="Google" id="ProtNLM"/>
    </source>
</evidence>